<dbReference type="Gene3D" id="3.40.50.10420">
    <property type="entry name" value="NagB/RpiA/CoA transferase-like"/>
    <property type="match status" value="1"/>
</dbReference>
<dbReference type="PANTHER" id="PTHR47153">
    <property type="entry name" value="LACTATE UTILIZATION PROTEIN B"/>
    <property type="match status" value="1"/>
</dbReference>
<dbReference type="Pfam" id="PF13183">
    <property type="entry name" value="Fer4_8"/>
    <property type="match status" value="1"/>
</dbReference>
<dbReference type="InterPro" id="IPR024185">
    <property type="entry name" value="FTHF_cligase-like_sf"/>
</dbReference>
<dbReference type="PROSITE" id="PS51379">
    <property type="entry name" value="4FE4S_FER_2"/>
    <property type="match status" value="1"/>
</dbReference>
<dbReference type="EMBL" id="BNJJ01000002">
    <property type="protein sequence ID" value="GHO82765.1"/>
    <property type="molecule type" value="Genomic_DNA"/>
</dbReference>
<dbReference type="Pfam" id="PF02589">
    <property type="entry name" value="LUD_dom"/>
    <property type="match status" value="1"/>
</dbReference>
<feature type="region of interest" description="Disordered" evidence="8">
    <location>
        <begin position="1"/>
        <end position="23"/>
    </location>
</feature>
<dbReference type="Proteomes" id="UP000635565">
    <property type="component" value="Unassembled WGS sequence"/>
</dbReference>
<dbReference type="InterPro" id="IPR004452">
    <property type="entry name" value="LutB/LldF"/>
</dbReference>
<evidence type="ECO:0000256" key="3">
    <source>
        <dbReference type="ARBA" id="ARBA00022723"/>
    </source>
</evidence>
<dbReference type="PANTHER" id="PTHR47153:SF2">
    <property type="entry name" value="LACTATE UTILIZATION PROTEIN B"/>
    <property type="match status" value="1"/>
</dbReference>
<evidence type="ECO:0000256" key="8">
    <source>
        <dbReference type="SAM" id="MobiDB-lite"/>
    </source>
</evidence>
<evidence type="ECO:0000313" key="11">
    <source>
        <dbReference type="Proteomes" id="UP000635565"/>
    </source>
</evidence>
<keyword evidence="7" id="KW-0411">Iron-sulfur</keyword>
<organism evidence="10 11">
    <name type="scientific">Dictyobacter formicarum</name>
    <dbReference type="NCBI Taxonomy" id="2778368"/>
    <lineage>
        <taxon>Bacteria</taxon>
        <taxon>Bacillati</taxon>
        <taxon>Chloroflexota</taxon>
        <taxon>Ktedonobacteria</taxon>
        <taxon>Ktedonobacterales</taxon>
        <taxon>Dictyobacteraceae</taxon>
        <taxon>Dictyobacter</taxon>
    </lineage>
</organism>
<evidence type="ECO:0000256" key="7">
    <source>
        <dbReference type="ARBA" id="ARBA00023014"/>
    </source>
</evidence>
<keyword evidence="6" id="KW-0408">Iron</keyword>
<comment type="caution">
    <text evidence="10">The sequence shown here is derived from an EMBL/GenBank/DDBJ whole genome shotgun (WGS) entry which is preliminary data.</text>
</comment>
<evidence type="ECO:0000256" key="1">
    <source>
        <dbReference type="ARBA" id="ARBA00022448"/>
    </source>
</evidence>
<dbReference type="InterPro" id="IPR037171">
    <property type="entry name" value="NagB/RpiA_transferase-like"/>
</dbReference>
<dbReference type="NCBIfam" id="NF045670">
    <property type="entry name" value="quin_L_LdhH"/>
    <property type="match status" value="1"/>
</dbReference>
<dbReference type="InterPro" id="IPR009051">
    <property type="entry name" value="Helical_ferredxn"/>
</dbReference>
<evidence type="ECO:0000256" key="2">
    <source>
        <dbReference type="ARBA" id="ARBA00022485"/>
    </source>
</evidence>
<dbReference type="SUPFAM" id="SSF100950">
    <property type="entry name" value="NagB/RpiA/CoA transferase-like"/>
    <property type="match status" value="1"/>
</dbReference>
<dbReference type="InterPro" id="IPR017900">
    <property type="entry name" value="4Fe4S_Fe_S_CS"/>
</dbReference>
<evidence type="ECO:0000256" key="5">
    <source>
        <dbReference type="ARBA" id="ARBA00022982"/>
    </source>
</evidence>
<evidence type="ECO:0000313" key="10">
    <source>
        <dbReference type="EMBL" id="GHO82765.1"/>
    </source>
</evidence>
<accession>A0ABQ3VA01</accession>
<keyword evidence="2" id="KW-0004">4Fe-4S</keyword>
<dbReference type="Gene3D" id="1.10.1060.10">
    <property type="entry name" value="Alpha-helical ferredoxin"/>
    <property type="match status" value="1"/>
</dbReference>
<evidence type="ECO:0000259" key="9">
    <source>
        <dbReference type="PROSITE" id="PS51379"/>
    </source>
</evidence>
<dbReference type="PROSITE" id="PS00198">
    <property type="entry name" value="4FE4S_FER_1"/>
    <property type="match status" value="2"/>
</dbReference>
<dbReference type="InterPro" id="IPR017896">
    <property type="entry name" value="4Fe4S_Fe-S-bd"/>
</dbReference>
<dbReference type="InterPro" id="IPR054704">
    <property type="entry name" value="Quin_L_LdhH-like"/>
</dbReference>
<feature type="domain" description="4Fe-4S ferredoxin-type" evidence="9">
    <location>
        <begin position="345"/>
        <end position="366"/>
    </location>
</feature>
<dbReference type="InterPro" id="IPR003741">
    <property type="entry name" value="LUD_dom"/>
</dbReference>
<sequence>MSSQDATPQDEKMRKSQTGAAQEVLTHATPLQQILTEETANPTNEHQPFEMRLHESLEDQNLQRALERFAPSWRASRQDVFAIEESDYGEDYSFTKLRQTLREAKDHAIEHQPELIAQFIKNAEAAGAIVYRASTAAEANAYIYNVCLRHKADIVVKSKTMVSEEIELNHYLEEKGIKPIETDLGEWVAQLNHERPSHMVLPIIHKTRQQVGTILSTATGREISREDVAEQVAVIRSEHRKSFLTAKIGISGANALIAESGTVMMMTNEGNGRLVTSLPPVHIVLAGYDKLISSYAEAMTQLRLLARSATGQHITSYNTFITGPATPEKEMHIVLVDNGRSQMREDPRFKEALRCIRCAACANICPPYQQVGGHSFGHIYSGAIGLVVTPFHHGIEAGSGPQSLCVSCNACETVCPVEIPLPSLILDVRHRTVEAKGLPWIKKVIFSIMAKPKLFDLTLRLLSIGQLPITWGGKYIRAKRFGPLKKLPLIKNLAEMASWRSLPAIATKPLRDRIKKPAVTKNPQEQDLNLTVCYFAGCMTDRLYPEMGEAVIKVLEAVGIHVEFPTDQSCCGLIALNSGDRNNGVEMARQTIVMLEQALQKKQADYILSASTSCVVTIVQDYIRLFEDMKDQEWLKRTQRLAEKIIDFTSFMDRVILPSGTLAARLLESQNKEMVTYHDSCQSCNCLGLRPEARRTIQSIPGLELKEMPNSDVCCGFGGSTSLEHPEVASRLLKNKLQNAQSTGASILIADNPGCLMHLRGGIDATSQSMRVLHLAQLIAERLQANKK</sequence>
<evidence type="ECO:0000256" key="4">
    <source>
        <dbReference type="ARBA" id="ARBA00022737"/>
    </source>
</evidence>
<keyword evidence="5" id="KW-0249">Electron transport</keyword>
<keyword evidence="1" id="KW-0813">Transport</keyword>
<protein>
    <submittedName>
        <fullName evidence="10">(Fe-S)-binding protein</fullName>
    </submittedName>
</protein>
<dbReference type="SUPFAM" id="SSF46548">
    <property type="entry name" value="alpha-helical ferredoxin"/>
    <property type="match status" value="1"/>
</dbReference>
<name>A0ABQ3VA01_9CHLR</name>
<dbReference type="RefSeq" id="WP_201360408.1">
    <property type="nucleotide sequence ID" value="NZ_BNJJ01000002.1"/>
</dbReference>
<proteinExistence type="predicted"/>
<keyword evidence="11" id="KW-1185">Reference proteome</keyword>
<keyword evidence="3" id="KW-0479">Metal-binding</keyword>
<dbReference type="Pfam" id="PF02754">
    <property type="entry name" value="CCG"/>
    <property type="match status" value="2"/>
</dbReference>
<gene>
    <name evidence="10" type="ORF">KSZ_07710</name>
</gene>
<evidence type="ECO:0000256" key="6">
    <source>
        <dbReference type="ARBA" id="ARBA00023004"/>
    </source>
</evidence>
<keyword evidence="4" id="KW-0677">Repeat</keyword>
<reference evidence="10 11" key="1">
    <citation type="journal article" date="2021" name="Int. J. Syst. Evol. Microbiol.">
        <title>Reticulibacter mediterranei gen. nov., sp. nov., within the new family Reticulibacteraceae fam. nov., and Ktedonospora formicarum gen. nov., sp. nov., Ktedonobacter robiniae sp. nov., Dictyobacter formicarum sp. nov. and Dictyobacter arantiisoli sp. nov., belonging to the class Ktedonobacteria.</title>
        <authorList>
            <person name="Yabe S."/>
            <person name="Zheng Y."/>
            <person name="Wang C.M."/>
            <person name="Sakai Y."/>
            <person name="Abe K."/>
            <person name="Yokota A."/>
            <person name="Donadio S."/>
            <person name="Cavaletti L."/>
            <person name="Monciardini P."/>
        </authorList>
    </citation>
    <scope>NUCLEOTIDE SEQUENCE [LARGE SCALE GENOMIC DNA]</scope>
    <source>
        <strain evidence="10 11">SOSP1-9</strain>
    </source>
</reference>
<dbReference type="InterPro" id="IPR004017">
    <property type="entry name" value="Cys_rich_dom"/>
</dbReference>